<dbReference type="HOGENOM" id="CLU_076635_1_0_1"/>
<reference evidence="3" key="1">
    <citation type="journal article" date="2013" name="Genome Announc.">
        <title>Draft genome sequence of the grapevine dieback fungus Eutypa lata UCR-EL1.</title>
        <authorList>
            <person name="Blanco-Ulate B."/>
            <person name="Rolshausen P.E."/>
            <person name="Cantu D."/>
        </authorList>
    </citation>
    <scope>NUCLEOTIDE SEQUENCE [LARGE SCALE GENOMIC DNA]</scope>
    <source>
        <strain evidence="3">UCR-EL1</strain>
    </source>
</reference>
<evidence type="ECO:0000256" key="1">
    <source>
        <dbReference type="SAM" id="MobiDB-lite"/>
    </source>
</evidence>
<dbReference type="AlphaFoldDB" id="M7TLR3"/>
<evidence type="ECO:0000313" key="3">
    <source>
        <dbReference type="Proteomes" id="UP000012174"/>
    </source>
</evidence>
<dbReference type="eggNOG" id="ENOG502SCEJ">
    <property type="taxonomic scope" value="Eukaryota"/>
</dbReference>
<evidence type="ECO:0000313" key="2">
    <source>
        <dbReference type="EMBL" id="EMR70881.1"/>
    </source>
</evidence>
<dbReference type="Proteomes" id="UP000012174">
    <property type="component" value="Unassembled WGS sequence"/>
</dbReference>
<protein>
    <submittedName>
        <fullName evidence="2">Uncharacterized protein</fullName>
    </submittedName>
</protein>
<dbReference type="EMBL" id="KB705753">
    <property type="protein sequence ID" value="EMR70881.1"/>
    <property type="molecule type" value="Genomic_DNA"/>
</dbReference>
<name>M7TLR3_EUTLA</name>
<organism evidence="2 3">
    <name type="scientific">Eutypa lata (strain UCR-EL1)</name>
    <name type="common">Grapevine dieback disease fungus</name>
    <name type="synonym">Eutypa armeniacae</name>
    <dbReference type="NCBI Taxonomy" id="1287681"/>
    <lineage>
        <taxon>Eukaryota</taxon>
        <taxon>Fungi</taxon>
        <taxon>Dikarya</taxon>
        <taxon>Ascomycota</taxon>
        <taxon>Pezizomycotina</taxon>
        <taxon>Sordariomycetes</taxon>
        <taxon>Xylariomycetidae</taxon>
        <taxon>Xylariales</taxon>
        <taxon>Diatrypaceae</taxon>
        <taxon>Eutypa</taxon>
    </lineage>
</organism>
<accession>M7TLR3</accession>
<dbReference type="KEGG" id="ela:UCREL1_2082"/>
<sequence>MSPTDEELDRDWQPNGRRPQSTIARSFSQELMDIFKIDNSITDLDEQVHKRKHQVTTQTSELQSLEARIKEMEERLKGSTAAKAAGTAPPAGAGGSPRAQRQALNEAYTQQAAAVAAEKEAAAKTSRPGTAKQTHNAPAHGGAMPPTPTASEDGGDRDI</sequence>
<feature type="region of interest" description="Disordered" evidence="1">
    <location>
        <begin position="1"/>
        <end position="22"/>
    </location>
</feature>
<feature type="region of interest" description="Disordered" evidence="1">
    <location>
        <begin position="69"/>
        <end position="159"/>
    </location>
</feature>
<dbReference type="OMA" id="RDWKPNG"/>
<feature type="compositionally biased region" description="Low complexity" evidence="1">
    <location>
        <begin position="78"/>
        <end position="103"/>
    </location>
</feature>
<dbReference type="OrthoDB" id="5408734at2759"/>
<feature type="compositionally biased region" description="Polar residues" evidence="1">
    <location>
        <begin position="127"/>
        <end position="136"/>
    </location>
</feature>
<keyword evidence="3" id="KW-1185">Reference proteome</keyword>
<proteinExistence type="predicted"/>
<gene>
    <name evidence="2" type="ORF">UCREL1_2082</name>
</gene>